<evidence type="ECO:0000256" key="1">
    <source>
        <dbReference type="SAM" id="Phobius"/>
    </source>
</evidence>
<sequence>MLIRKRWWQPLWLSVLVVALMLGRALNRGRDDWSGTVAFLVIVTVTPSAFLLTRVLFRRHLRRWAARGEWTEIDPDERRWPWPDGRIKVPRAWQREIDGLPVTFGEIRWRNHDFDGTVPRRKGKGAFVVVRLPHPQPSMVLRHTFEPVGDSPRLDQPALFEAYVAGEIGPWAVRGDELFTVEPRDVWLDPQIADQAVRRALRTVQLLDLGPDTPGAEPR</sequence>
<comment type="caution">
    <text evidence="2">The sequence shown here is derived from an EMBL/GenBank/DDBJ whole genome shotgun (WGS) entry which is preliminary data.</text>
</comment>
<keyword evidence="1" id="KW-0472">Membrane</keyword>
<dbReference type="RefSeq" id="WP_253239219.1">
    <property type="nucleotide sequence ID" value="NZ_JAMYJR010000023.1"/>
</dbReference>
<dbReference type="Proteomes" id="UP001523369">
    <property type="component" value="Unassembled WGS sequence"/>
</dbReference>
<gene>
    <name evidence="2" type="ORF">M1L60_21330</name>
</gene>
<reference evidence="2 3" key="1">
    <citation type="submission" date="2022-06" db="EMBL/GenBank/DDBJ databases">
        <title>New Species of the Genus Actinoplanes, ActinopZanes ferrugineus.</title>
        <authorList>
            <person name="Ding P."/>
        </authorList>
    </citation>
    <scope>NUCLEOTIDE SEQUENCE [LARGE SCALE GENOMIC DNA]</scope>
    <source>
        <strain evidence="2 3">TRM88003</strain>
    </source>
</reference>
<feature type="transmembrane region" description="Helical" evidence="1">
    <location>
        <begin position="37"/>
        <end position="57"/>
    </location>
</feature>
<protein>
    <submittedName>
        <fullName evidence="2">Uncharacterized protein</fullName>
    </submittedName>
</protein>
<name>A0ABT1DQL5_9ACTN</name>
<keyword evidence="3" id="KW-1185">Reference proteome</keyword>
<evidence type="ECO:0000313" key="2">
    <source>
        <dbReference type="EMBL" id="MCO8273139.1"/>
    </source>
</evidence>
<proteinExistence type="predicted"/>
<evidence type="ECO:0000313" key="3">
    <source>
        <dbReference type="Proteomes" id="UP001523369"/>
    </source>
</evidence>
<keyword evidence="1" id="KW-0812">Transmembrane</keyword>
<keyword evidence="1" id="KW-1133">Transmembrane helix</keyword>
<organism evidence="2 3">
    <name type="scientific">Paractinoplanes aksuensis</name>
    <dbReference type="NCBI Taxonomy" id="2939490"/>
    <lineage>
        <taxon>Bacteria</taxon>
        <taxon>Bacillati</taxon>
        <taxon>Actinomycetota</taxon>
        <taxon>Actinomycetes</taxon>
        <taxon>Micromonosporales</taxon>
        <taxon>Micromonosporaceae</taxon>
        <taxon>Paractinoplanes</taxon>
    </lineage>
</organism>
<accession>A0ABT1DQL5</accession>
<dbReference type="EMBL" id="JAMYJR010000023">
    <property type="protein sequence ID" value="MCO8273139.1"/>
    <property type="molecule type" value="Genomic_DNA"/>
</dbReference>